<keyword evidence="2" id="KW-1185">Reference proteome</keyword>
<comment type="caution">
    <text evidence="1">The sequence shown here is derived from an EMBL/GenBank/DDBJ whole genome shotgun (WGS) entry which is preliminary data.</text>
</comment>
<evidence type="ECO:0008006" key="3">
    <source>
        <dbReference type="Google" id="ProtNLM"/>
    </source>
</evidence>
<evidence type="ECO:0000313" key="1">
    <source>
        <dbReference type="EMBL" id="KAJ8317038.1"/>
    </source>
</evidence>
<reference evidence="1 2" key="1">
    <citation type="submission" date="2022-12" db="EMBL/GenBank/DDBJ databases">
        <title>Chromosome-level genome of Tegillarca granosa.</title>
        <authorList>
            <person name="Kim J."/>
        </authorList>
    </citation>
    <scope>NUCLEOTIDE SEQUENCE [LARGE SCALE GENOMIC DNA]</scope>
    <source>
        <strain evidence="1">Teg-2019</strain>
        <tissue evidence="1">Adductor muscle</tissue>
    </source>
</reference>
<organism evidence="1 2">
    <name type="scientific">Tegillarca granosa</name>
    <name type="common">Malaysian cockle</name>
    <name type="synonym">Anadara granosa</name>
    <dbReference type="NCBI Taxonomy" id="220873"/>
    <lineage>
        <taxon>Eukaryota</taxon>
        <taxon>Metazoa</taxon>
        <taxon>Spiralia</taxon>
        <taxon>Lophotrochozoa</taxon>
        <taxon>Mollusca</taxon>
        <taxon>Bivalvia</taxon>
        <taxon>Autobranchia</taxon>
        <taxon>Pteriomorphia</taxon>
        <taxon>Arcoida</taxon>
        <taxon>Arcoidea</taxon>
        <taxon>Arcidae</taxon>
        <taxon>Tegillarca</taxon>
    </lineage>
</organism>
<dbReference type="Proteomes" id="UP001217089">
    <property type="component" value="Unassembled WGS sequence"/>
</dbReference>
<name>A0ABQ9FMV1_TEGGR</name>
<dbReference type="Pfam" id="PF25880">
    <property type="entry name" value="WHD_CHMP7_1st"/>
    <property type="match status" value="1"/>
</dbReference>
<dbReference type="EMBL" id="JARBDR010000246">
    <property type="protein sequence ID" value="KAJ8317038.1"/>
    <property type="molecule type" value="Genomic_DNA"/>
</dbReference>
<gene>
    <name evidence="1" type="ORF">KUTeg_004942</name>
</gene>
<sequence length="154" mass="17389">MVEERPAVWEDDTQMAVLFAPFRDKSLNPASWNQKMKFWTNIITDTLLSSQDIVINSVSLASKFERKGKSPLCLNTVLDEMKGSGKIIALSQEPQLQNLSPSKSWLSWGYQKLVKSPVTWSLKYLKSADFSNSGAKYIVVDILKPMIVIQCLAF</sequence>
<evidence type="ECO:0000313" key="2">
    <source>
        <dbReference type="Proteomes" id="UP001217089"/>
    </source>
</evidence>
<protein>
    <recommendedName>
        <fullName evidence="3">Charged multivesicular body protein 7</fullName>
    </recommendedName>
</protein>
<accession>A0ABQ9FMV1</accession>
<proteinExistence type="predicted"/>